<dbReference type="InterPro" id="IPR023616">
    <property type="entry name" value="Cyt_c_oxase-like_su1_dom"/>
</dbReference>
<evidence type="ECO:0000259" key="3">
    <source>
        <dbReference type="PROSITE" id="PS50855"/>
    </source>
</evidence>
<feature type="transmembrane region" description="Helical" evidence="2">
    <location>
        <begin position="299"/>
        <end position="319"/>
    </location>
</feature>
<keyword evidence="5" id="KW-1185">Reference proteome</keyword>
<feature type="transmembrane region" description="Helical" evidence="2">
    <location>
        <begin position="21"/>
        <end position="40"/>
    </location>
</feature>
<evidence type="ECO:0000313" key="4">
    <source>
        <dbReference type="EMBL" id="EES54014.1"/>
    </source>
</evidence>
<feature type="transmembrane region" description="Helical" evidence="2">
    <location>
        <begin position="203"/>
        <end position="220"/>
    </location>
</feature>
<accession>C6HTP9</accession>
<dbReference type="SUPFAM" id="SSF81442">
    <property type="entry name" value="Cytochrome c oxidase subunit I-like"/>
    <property type="match status" value="1"/>
</dbReference>
<dbReference type="GO" id="GO:0016020">
    <property type="term" value="C:membrane"/>
    <property type="evidence" value="ECO:0007669"/>
    <property type="project" value="InterPro"/>
</dbReference>
<keyword evidence="1" id="KW-0679">Respiratory chain</keyword>
<keyword evidence="2" id="KW-1133">Transmembrane helix</keyword>
<proteinExistence type="predicted"/>
<protein>
    <submittedName>
        <fullName evidence="4">Cytochrome c oxidase, subunit I</fullName>
    </submittedName>
</protein>
<feature type="transmembrane region" description="Helical" evidence="2">
    <location>
        <begin position="156"/>
        <end position="173"/>
    </location>
</feature>
<keyword evidence="1" id="KW-0249">Electron transport</keyword>
<feature type="domain" description="Cytochrome oxidase subunit I profile" evidence="3">
    <location>
        <begin position="17"/>
        <end position="334"/>
    </location>
</feature>
<dbReference type="InterPro" id="IPR036927">
    <property type="entry name" value="Cyt_c_oxase-like_su1_sf"/>
</dbReference>
<dbReference type="Pfam" id="PF00115">
    <property type="entry name" value="COX1"/>
    <property type="match status" value="1"/>
</dbReference>
<dbReference type="GO" id="GO:0004129">
    <property type="term" value="F:cytochrome-c oxidase activity"/>
    <property type="evidence" value="ECO:0007669"/>
    <property type="project" value="InterPro"/>
</dbReference>
<feature type="transmembrane region" description="Helical" evidence="2">
    <location>
        <begin position="232"/>
        <end position="252"/>
    </location>
</feature>
<evidence type="ECO:0000256" key="1">
    <source>
        <dbReference type="ARBA" id="ARBA00022660"/>
    </source>
</evidence>
<evidence type="ECO:0000313" key="5">
    <source>
        <dbReference type="Proteomes" id="UP000009374"/>
    </source>
</evidence>
<dbReference type="GO" id="GO:0015990">
    <property type="term" value="P:electron transport coupled proton transport"/>
    <property type="evidence" value="ECO:0007669"/>
    <property type="project" value="TreeGrafter"/>
</dbReference>
<keyword evidence="2" id="KW-0812">Transmembrane</keyword>
<gene>
    <name evidence="4" type="ORF">UBAL3_24060032</name>
</gene>
<evidence type="ECO:0000256" key="2">
    <source>
        <dbReference type="SAM" id="Phobius"/>
    </source>
</evidence>
<reference evidence="4 5" key="1">
    <citation type="journal article" date="2009" name="Appl. Environ. Microbiol.">
        <title>Community genomic and proteomic analyses of chemoautotrophic iron-oxidizing "Leptospirillum rubarum" (Group II) and "Leptospirillum ferrodiazotrophum" (Group III) bacteria in acid mine drainage biofilms.</title>
        <authorList>
            <person name="Goltsman D.S."/>
            <person name="Denef V.J."/>
            <person name="Singer S.W."/>
            <person name="VerBerkmoes N.C."/>
            <person name="Lefsrud M."/>
            <person name="Mueller R.S."/>
            <person name="Dick G.J."/>
            <person name="Sun C.L."/>
            <person name="Wheeler K.E."/>
            <person name="Zemla A."/>
            <person name="Baker B.J."/>
            <person name="Hauser L."/>
            <person name="Land M."/>
            <person name="Shah M.B."/>
            <person name="Thelen M.P."/>
            <person name="Hettich R.L."/>
            <person name="Banfield J.F."/>
        </authorList>
    </citation>
    <scope>NUCLEOTIDE SEQUENCE [LARGE SCALE GENOMIC DNA]</scope>
</reference>
<dbReference type="PROSITE" id="PS50855">
    <property type="entry name" value="COX1"/>
    <property type="match status" value="1"/>
</dbReference>
<dbReference type="AlphaFoldDB" id="C6HTP9"/>
<organism evidence="4 5">
    <name type="scientific">Leptospirillum ferrodiazotrophum</name>
    <dbReference type="NCBI Taxonomy" id="412449"/>
    <lineage>
        <taxon>Bacteria</taxon>
        <taxon>Pseudomonadati</taxon>
        <taxon>Nitrospirota</taxon>
        <taxon>Nitrospiria</taxon>
        <taxon>Nitrospirales</taxon>
        <taxon>Nitrospiraceae</taxon>
        <taxon>Leptospirillum</taxon>
    </lineage>
</organism>
<dbReference type="Proteomes" id="UP000009374">
    <property type="component" value="Unassembled WGS sequence"/>
</dbReference>
<dbReference type="PANTHER" id="PTHR10422">
    <property type="entry name" value="CYTOCHROME C OXIDASE SUBUNIT 1"/>
    <property type="match status" value="1"/>
</dbReference>
<feature type="transmembrane region" description="Helical" evidence="2">
    <location>
        <begin position="93"/>
        <end position="111"/>
    </location>
</feature>
<dbReference type="GO" id="GO:0022904">
    <property type="term" value="P:respiratory electron transport chain"/>
    <property type="evidence" value="ECO:0007669"/>
    <property type="project" value="TreeGrafter"/>
</dbReference>
<dbReference type="PANTHER" id="PTHR10422:SF29">
    <property type="entry name" value="CYTOCHROME C OXIDASE SUBUNIT 1 HOMOLOG, BACTEROID"/>
    <property type="match status" value="1"/>
</dbReference>
<dbReference type="GO" id="GO:0020037">
    <property type="term" value="F:heme binding"/>
    <property type="evidence" value="ECO:0007669"/>
    <property type="project" value="InterPro"/>
</dbReference>
<dbReference type="InterPro" id="IPR000883">
    <property type="entry name" value="Cyt_C_Oxase_1"/>
</dbReference>
<dbReference type="GO" id="GO:0009060">
    <property type="term" value="P:aerobic respiration"/>
    <property type="evidence" value="ECO:0007669"/>
    <property type="project" value="InterPro"/>
</dbReference>
<dbReference type="Gene3D" id="1.20.210.10">
    <property type="entry name" value="Cytochrome c oxidase-like, subunit I domain"/>
    <property type="match status" value="1"/>
</dbReference>
<feature type="transmembrane region" description="Helical" evidence="2">
    <location>
        <begin position="131"/>
        <end position="149"/>
    </location>
</feature>
<keyword evidence="2" id="KW-0472">Membrane</keyword>
<feature type="transmembrane region" description="Helical" evidence="2">
    <location>
        <begin position="60"/>
        <end position="81"/>
    </location>
</feature>
<feature type="transmembrane region" description="Helical" evidence="2">
    <location>
        <begin position="264"/>
        <end position="287"/>
    </location>
</feature>
<name>C6HTP9_9BACT</name>
<dbReference type="EMBL" id="GG693851">
    <property type="protein sequence ID" value="EES54014.1"/>
    <property type="molecule type" value="Genomic_DNA"/>
</dbReference>
<keyword evidence="1" id="KW-0813">Transport</keyword>
<sequence length="334" mass="37335">MTSKKTIPSGTAAKTAIISSVFWLAMGTTLGFVTSLKLSYPDVLSGTPYLNFGHIRPVHVLTVIYAWISMAFAAAMFYMTPLLCGTKLWSERLGVMNIWLWNLGIIIADISLDLGINSGREYSEYAWPIDIYVVAFIFVPLGVNVWMTVLNRTVKGIYPTTWIMMAAILYMTTDYSLTQSVEVFHITGLNEALLTWWNGHNQLGIWITPVSIAIGMYLISKLSGNPLYIHKLAHLTFWGLFAFYSTPGAHHLMGAPIPEWLKSFASVSGVMILVPGMAFIANALLTMQGKWKLFVERPPIRWAITGTLMGVPLFFQGAFQQTRAINWYNELSLS</sequence>